<feature type="region of interest" description="Disordered" evidence="1">
    <location>
        <begin position="147"/>
        <end position="193"/>
    </location>
</feature>
<reference evidence="3 4" key="2">
    <citation type="journal article" date="2016" name="Environ. Microbiol. Rep.">
        <title>Metagenomic evidence for the presence of phototrophic Gemmatimonadetes bacteria in diverse environments.</title>
        <authorList>
            <person name="Zeng Y."/>
            <person name="Baumbach J."/>
            <person name="Barbosa E.G."/>
            <person name="Azevedo V."/>
            <person name="Zhang C."/>
            <person name="Koblizek M."/>
        </authorList>
    </citation>
    <scope>NUCLEOTIDE SEQUENCE [LARGE SCALE GENOMIC DNA]</scope>
    <source>
        <strain evidence="3 4">AP64</strain>
    </source>
</reference>
<proteinExistence type="predicted"/>
<feature type="chain" id="PRO_5007507013" description="Periplasmic heavy metal sensor" evidence="2">
    <location>
        <begin position="20"/>
        <end position="193"/>
    </location>
</feature>
<dbReference type="Pfam" id="PF07813">
    <property type="entry name" value="LTXXQ"/>
    <property type="match status" value="1"/>
</dbReference>
<feature type="compositionally biased region" description="Gly residues" evidence="1">
    <location>
        <begin position="165"/>
        <end position="179"/>
    </location>
</feature>
<dbReference type="EMBL" id="CP011454">
    <property type="protein sequence ID" value="AMW05861.1"/>
    <property type="molecule type" value="Genomic_DNA"/>
</dbReference>
<organism evidence="3 4">
    <name type="scientific">Gemmatimonas phototrophica</name>
    <dbReference type="NCBI Taxonomy" id="1379270"/>
    <lineage>
        <taxon>Bacteria</taxon>
        <taxon>Pseudomonadati</taxon>
        <taxon>Gemmatimonadota</taxon>
        <taxon>Gemmatimonadia</taxon>
        <taxon>Gemmatimonadales</taxon>
        <taxon>Gemmatimonadaceae</taxon>
        <taxon>Gemmatimonas</taxon>
    </lineage>
</organism>
<evidence type="ECO:0000256" key="2">
    <source>
        <dbReference type="SAM" id="SignalP"/>
    </source>
</evidence>
<accession>A0A143BN32</accession>
<dbReference type="Proteomes" id="UP000076404">
    <property type="component" value="Chromosome"/>
</dbReference>
<keyword evidence="2" id="KW-0732">Signal</keyword>
<dbReference type="AlphaFoldDB" id="A0A143BN32"/>
<feature type="compositionally biased region" description="Gly residues" evidence="1">
    <location>
        <begin position="34"/>
        <end position="45"/>
    </location>
</feature>
<reference evidence="3 4" key="1">
    <citation type="journal article" date="2014" name="Proc. Natl. Acad. Sci. U.S.A.">
        <title>Functional type 2 photosynthetic reaction centers found in the rare bacterial phylum Gemmatimonadetes.</title>
        <authorList>
            <person name="Zeng Y."/>
            <person name="Feng F."/>
            <person name="Medova H."/>
            <person name="Dean J."/>
            <person name="Koblizek M."/>
        </authorList>
    </citation>
    <scope>NUCLEOTIDE SEQUENCE [LARGE SCALE GENOMIC DNA]</scope>
    <source>
        <strain evidence="3 4">AP64</strain>
    </source>
</reference>
<gene>
    <name evidence="3" type="ORF">GEMMAAP_15815</name>
</gene>
<protein>
    <recommendedName>
        <fullName evidence="5">Periplasmic heavy metal sensor</fullName>
    </recommendedName>
</protein>
<dbReference type="InterPro" id="IPR012899">
    <property type="entry name" value="LTXXQ"/>
</dbReference>
<dbReference type="GO" id="GO:0042597">
    <property type="term" value="C:periplasmic space"/>
    <property type="evidence" value="ECO:0007669"/>
    <property type="project" value="InterPro"/>
</dbReference>
<feature type="compositionally biased region" description="Low complexity" evidence="1">
    <location>
        <begin position="152"/>
        <end position="164"/>
    </location>
</feature>
<feature type="signal peptide" evidence="2">
    <location>
        <begin position="1"/>
        <end position="19"/>
    </location>
</feature>
<feature type="region of interest" description="Disordered" evidence="1">
    <location>
        <begin position="16"/>
        <end position="54"/>
    </location>
</feature>
<keyword evidence="4" id="KW-1185">Reference proteome</keyword>
<evidence type="ECO:0000313" key="3">
    <source>
        <dbReference type="EMBL" id="AMW05861.1"/>
    </source>
</evidence>
<evidence type="ECO:0008006" key="5">
    <source>
        <dbReference type="Google" id="ProtNLM"/>
    </source>
</evidence>
<dbReference type="eggNOG" id="ENOG5030QZS">
    <property type="taxonomic scope" value="Bacteria"/>
</dbReference>
<dbReference type="KEGG" id="gph:GEMMAAP_15815"/>
<sequence>MLAATLVGLAFVSPLQAQGATGAPGPRPRDGQGAPMGGRRAGGPEGRPEGRGNPAAMLLRMRSQLELTDEQVQKLQSLQNSAAPKINAADQLRARADLMEAMQGDGNMSKARAALDRMSAMRNERMIAGLKQRQEVRGVLTASQKTKLDNWQQQRRGQMRQQMRGGRGQQRGMMRGGRGPNERFGPDELRRRR</sequence>
<evidence type="ECO:0000256" key="1">
    <source>
        <dbReference type="SAM" id="MobiDB-lite"/>
    </source>
</evidence>
<evidence type="ECO:0000313" key="4">
    <source>
        <dbReference type="Proteomes" id="UP000076404"/>
    </source>
</evidence>
<dbReference type="Gene3D" id="1.20.120.1490">
    <property type="match status" value="1"/>
</dbReference>
<name>A0A143BN32_9BACT</name>
<feature type="compositionally biased region" description="Basic and acidic residues" evidence="1">
    <location>
        <begin position="180"/>
        <end position="193"/>
    </location>
</feature>